<dbReference type="InterPro" id="IPR021764">
    <property type="entry name" value="Enterochelin_esterase_N"/>
</dbReference>
<organism evidence="6 7">
    <name type="scientific">Chromobacterium violaceum</name>
    <dbReference type="NCBI Taxonomy" id="536"/>
    <lineage>
        <taxon>Bacteria</taxon>
        <taxon>Pseudomonadati</taxon>
        <taxon>Pseudomonadota</taxon>
        <taxon>Betaproteobacteria</taxon>
        <taxon>Neisseriales</taxon>
        <taxon>Chromobacteriaceae</taxon>
        <taxon>Chromobacterium</taxon>
    </lineage>
</organism>
<evidence type="ECO:0000313" key="6">
    <source>
        <dbReference type="EMBL" id="SUX32620.1"/>
    </source>
</evidence>
<dbReference type="Pfam" id="PF00756">
    <property type="entry name" value="Esterase"/>
    <property type="match status" value="1"/>
</dbReference>
<feature type="domain" description="Enterochelin esterase N-terminal" evidence="5">
    <location>
        <begin position="45"/>
        <end position="175"/>
    </location>
</feature>
<gene>
    <name evidence="6" type="primary">fes</name>
    <name evidence="6" type="ORF">NCTC8684_01700</name>
</gene>
<evidence type="ECO:0000256" key="1">
    <source>
        <dbReference type="ARBA" id="ARBA00004496"/>
    </source>
</evidence>
<evidence type="ECO:0000259" key="5">
    <source>
        <dbReference type="Pfam" id="PF11806"/>
    </source>
</evidence>
<name>A0AAX2M8L2_CHRVL</name>
<dbReference type="Pfam" id="PF11806">
    <property type="entry name" value="Enterochelin_N"/>
    <property type="match status" value="1"/>
</dbReference>
<dbReference type="SUPFAM" id="SSF81296">
    <property type="entry name" value="E set domains"/>
    <property type="match status" value="1"/>
</dbReference>
<dbReference type="InterPro" id="IPR029058">
    <property type="entry name" value="AB_hydrolase_fold"/>
</dbReference>
<dbReference type="InterPro" id="IPR050583">
    <property type="entry name" value="Mycobacterial_A85_antigen"/>
</dbReference>
<dbReference type="InterPro" id="IPR013783">
    <property type="entry name" value="Ig-like_fold"/>
</dbReference>
<dbReference type="PANTHER" id="PTHR48098">
    <property type="entry name" value="ENTEROCHELIN ESTERASE-RELATED"/>
    <property type="match status" value="1"/>
</dbReference>
<dbReference type="GO" id="GO:0005737">
    <property type="term" value="C:cytoplasm"/>
    <property type="evidence" value="ECO:0007669"/>
    <property type="project" value="UniProtKB-SubCell"/>
</dbReference>
<dbReference type="PANTHER" id="PTHR48098:SF3">
    <property type="entry name" value="IRON(III) ENTEROBACTIN ESTERASE"/>
    <property type="match status" value="1"/>
</dbReference>
<comment type="caution">
    <text evidence="6">The sequence shown here is derived from an EMBL/GenBank/DDBJ whole genome shotgun (WGS) entry which is preliminary data.</text>
</comment>
<evidence type="ECO:0000313" key="7">
    <source>
        <dbReference type="Proteomes" id="UP000254029"/>
    </source>
</evidence>
<dbReference type="AlphaFoldDB" id="A0AAX2M8L2"/>
<proteinExistence type="inferred from homology"/>
<dbReference type="NCBIfam" id="NF007758">
    <property type="entry name" value="PRK10439.1"/>
    <property type="match status" value="1"/>
</dbReference>
<accession>A0AAX2M8L2</accession>
<keyword evidence="3" id="KW-0378">Hydrolase</keyword>
<reference evidence="6 7" key="1">
    <citation type="submission" date="2018-06" db="EMBL/GenBank/DDBJ databases">
        <authorList>
            <consortium name="Pathogen Informatics"/>
            <person name="Doyle S."/>
        </authorList>
    </citation>
    <scope>NUCLEOTIDE SEQUENCE [LARGE SCALE GENOMIC DNA]</scope>
    <source>
        <strain evidence="6 7">NCTC8684</strain>
    </source>
</reference>
<sequence>MESNQLAVASAAWLQHPEAGEPQWWDRLAAAGAPLRERLPDGRMRVTFLWRDPAGGPAASATVRVYADVNSVTDHHSSQPQSLSRLGDTDVWWWQAVLPADWRGSYAYIPVSAGQTPPAPNADVRESRLRHREWWLSIMGQAIADPLNPAAGYRSSWGAALSPLHLPDAPDQSAWAAWDQAGQGADPRRLAEIRWDSAMLGKARRVWIYHTGSVPAGQWAERPLAILLDGQHWAQRLPVFSALDEDTRRGRLPPAVYLLVDSIDGRNREEDLPCNADFWLALQAELLPQAALIAPFSDRADRTVVAGQSYGGLAAMFAGLQWPERFGCVLSQSGSFWWPHVELHERARAASARRLPGSKGRLTERLEAGEMPPGRLRVYQEVGSREEVMVDVNDSHRAALERAGHDVHYRVFEGGHDWLCWRGGLLQGLGCLWRPWVAP</sequence>
<evidence type="ECO:0000256" key="4">
    <source>
        <dbReference type="ARBA" id="ARBA00024201"/>
    </source>
</evidence>
<dbReference type="EMBL" id="UIGR01000001">
    <property type="protein sequence ID" value="SUX32620.1"/>
    <property type="molecule type" value="Genomic_DNA"/>
</dbReference>
<keyword evidence="2" id="KW-0963">Cytoplasm</keyword>
<dbReference type="Gene3D" id="3.40.50.1820">
    <property type="entry name" value="alpha/beta hydrolase"/>
    <property type="match status" value="1"/>
</dbReference>
<protein>
    <submittedName>
        <fullName evidence="6">Ferric enterobactin esterase</fullName>
    </submittedName>
</protein>
<comment type="similarity">
    <text evidence="4">Belongs to the Fes family.</text>
</comment>
<dbReference type="Gene3D" id="2.60.40.10">
    <property type="entry name" value="Immunoglobulins"/>
    <property type="match status" value="1"/>
</dbReference>
<dbReference type="InterPro" id="IPR014756">
    <property type="entry name" value="Ig_E-set"/>
</dbReference>
<evidence type="ECO:0000256" key="3">
    <source>
        <dbReference type="ARBA" id="ARBA00022801"/>
    </source>
</evidence>
<dbReference type="GO" id="GO:0008849">
    <property type="term" value="F:enterochelin esterase activity"/>
    <property type="evidence" value="ECO:0007669"/>
    <property type="project" value="InterPro"/>
</dbReference>
<evidence type="ECO:0000256" key="2">
    <source>
        <dbReference type="ARBA" id="ARBA00022490"/>
    </source>
</evidence>
<dbReference type="GO" id="GO:0005506">
    <property type="term" value="F:iron ion binding"/>
    <property type="evidence" value="ECO:0007669"/>
    <property type="project" value="InterPro"/>
</dbReference>
<dbReference type="Proteomes" id="UP000254029">
    <property type="component" value="Unassembled WGS sequence"/>
</dbReference>
<dbReference type="GO" id="GO:0006826">
    <property type="term" value="P:iron ion transport"/>
    <property type="evidence" value="ECO:0007669"/>
    <property type="project" value="InterPro"/>
</dbReference>
<dbReference type="SUPFAM" id="SSF53474">
    <property type="entry name" value="alpha/beta-Hydrolases"/>
    <property type="match status" value="1"/>
</dbReference>
<comment type="subcellular location">
    <subcellularLocation>
        <location evidence="1">Cytoplasm</location>
    </subcellularLocation>
</comment>
<dbReference type="InterPro" id="IPR000801">
    <property type="entry name" value="Esterase-like"/>
</dbReference>